<evidence type="ECO:0000256" key="2">
    <source>
        <dbReference type="ARBA" id="ARBA00022679"/>
    </source>
</evidence>
<dbReference type="CDD" id="cd20401">
    <property type="entry name" value="Tudor_AtPTM-like"/>
    <property type="match status" value="1"/>
</dbReference>
<dbReference type="Pfam" id="PF21743">
    <property type="entry name" value="PTM_DIR17_Tudor"/>
    <property type="match status" value="1"/>
</dbReference>
<evidence type="ECO:0000313" key="7">
    <source>
        <dbReference type="EMBL" id="KAG7369685.1"/>
    </source>
</evidence>
<dbReference type="AlphaFoldDB" id="A0A9K3Q452"/>
<dbReference type="PANTHER" id="PTHR34265:SF1">
    <property type="entry name" value="TYPE III PANTOTHENATE KINASE"/>
    <property type="match status" value="1"/>
</dbReference>
<reference evidence="7" key="2">
    <citation type="submission" date="2021-04" db="EMBL/GenBank/DDBJ databases">
        <authorList>
            <person name="Podell S."/>
        </authorList>
    </citation>
    <scope>NUCLEOTIDE SEQUENCE</scope>
    <source>
        <strain evidence="7">Hildebrandi</strain>
    </source>
</reference>
<proteinExistence type="predicted"/>
<dbReference type="InterPro" id="IPR004619">
    <property type="entry name" value="Type_III_PanK"/>
</dbReference>
<sequence>MADATGNGSVSHSTSCIVDAVFPFDAPSIDEKLFLSISCGEDTMKWTINEGDNSTPTFSWTTPYLENTERTLPPCMTMNRFLPDQLLIYIFGSVDIKESTPKHAAKMSASRKTPALSVFLLVPKITISSDGLTDTVMERHEADIAFLFQDIPVRLLRITSHHFFPNITPQQPMLSSNRAAALYGAMMEHGSPTLLVDAGVTITYLAVDQCSSIIGGGVGTGLKLRFVALFDYCGVESYPQIHYEMFQKALEEAMQETKPLPLFENETTLSMMAAAVSEVAGQLRSIANQFLARVRSAEATTVSSNNNSNNNHNKVTIALTGDDTPFVQSLFRADCSHICKPEPGTNFPSSDKINVVADKNLASKGISHLLDTMRRLDKDTSNVAENLRGMVLGLRGARAESLVVELDHISDIYRGTIVRVFRGRNLESDSYEIVFDNAGEKKGLTQIELYDAFRLYEEVKETSDETKTLHGAGSNQKVSRIVQEQLVNVNKTVAKRKQVLDGIKESEGSLLSVLGTPTISKRGTKRNRPNKSVTGDPKAYLNKRIAKWFEDDELYFGTIDQVSRQDEKETWWHVVYDDGDEEELEIRQLRRALQDYEINKSADVKLGSGK</sequence>
<comment type="subcellular location">
    <subcellularLocation>
        <location evidence="1">Cytoplasm</location>
    </subcellularLocation>
</comment>
<evidence type="ECO:0000256" key="1">
    <source>
        <dbReference type="ARBA" id="ARBA00004496"/>
    </source>
</evidence>
<keyword evidence="5" id="KW-0067">ATP-binding</keyword>
<reference evidence="7" key="1">
    <citation type="journal article" date="2021" name="Sci. Rep.">
        <title>Diploid genomic architecture of Nitzschia inconspicua, an elite biomass production diatom.</title>
        <authorList>
            <person name="Oliver A."/>
            <person name="Podell S."/>
            <person name="Pinowska A."/>
            <person name="Traller J.C."/>
            <person name="Smith S.R."/>
            <person name="McClure R."/>
            <person name="Beliaev A."/>
            <person name="Bohutskyi P."/>
            <person name="Hill E.A."/>
            <person name="Rabines A."/>
            <person name="Zheng H."/>
            <person name="Allen L.Z."/>
            <person name="Kuo A."/>
            <person name="Grigoriev I.V."/>
            <person name="Allen A.E."/>
            <person name="Hazlebeck D."/>
            <person name="Allen E.E."/>
        </authorList>
    </citation>
    <scope>NUCLEOTIDE SEQUENCE</scope>
    <source>
        <strain evidence="7">Hildebrandi</strain>
    </source>
</reference>
<evidence type="ECO:0000256" key="4">
    <source>
        <dbReference type="ARBA" id="ARBA00022777"/>
    </source>
</evidence>
<keyword evidence="2" id="KW-0808">Transferase</keyword>
<dbReference type="PANTHER" id="PTHR34265">
    <property type="entry name" value="TYPE III PANTOTHENATE KINASE"/>
    <property type="match status" value="1"/>
</dbReference>
<dbReference type="GO" id="GO:0005524">
    <property type="term" value="F:ATP binding"/>
    <property type="evidence" value="ECO:0007669"/>
    <property type="project" value="UniProtKB-KW"/>
</dbReference>
<dbReference type="Proteomes" id="UP000693970">
    <property type="component" value="Unassembled WGS sequence"/>
</dbReference>
<feature type="domain" description="PTM/DIR17-like Tudor" evidence="6">
    <location>
        <begin position="544"/>
        <end position="591"/>
    </location>
</feature>
<accession>A0A9K3Q452</accession>
<evidence type="ECO:0000313" key="8">
    <source>
        <dbReference type="Proteomes" id="UP000693970"/>
    </source>
</evidence>
<comment type="caution">
    <text evidence="7">The sequence shown here is derived from an EMBL/GenBank/DDBJ whole genome shotgun (WGS) entry which is preliminary data.</text>
</comment>
<dbReference type="InterPro" id="IPR047365">
    <property type="entry name" value="Tudor_AtPTM-like"/>
</dbReference>
<dbReference type="OrthoDB" id="168165at2759"/>
<name>A0A9K3Q452_9STRA</name>
<keyword evidence="4 7" id="KW-0418">Kinase</keyword>
<gene>
    <name evidence="7" type="ORF">IV203_027431</name>
</gene>
<evidence type="ECO:0000256" key="3">
    <source>
        <dbReference type="ARBA" id="ARBA00022741"/>
    </source>
</evidence>
<dbReference type="EMBL" id="JAGRRH010000005">
    <property type="protein sequence ID" value="KAG7369685.1"/>
    <property type="molecule type" value="Genomic_DNA"/>
</dbReference>
<keyword evidence="3" id="KW-0547">Nucleotide-binding</keyword>
<dbReference type="GO" id="GO:0004594">
    <property type="term" value="F:pantothenate kinase activity"/>
    <property type="evidence" value="ECO:0007669"/>
    <property type="project" value="InterPro"/>
</dbReference>
<organism evidence="7 8">
    <name type="scientific">Nitzschia inconspicua</name>
    <dbReference type="NCBI Taxonomy" id="303405"/>
    <lineage>
        <taxon>Eukaryota</taxon>
        <taxon>Sar</taxon>
        <taxon>Stramenopiles</taxon>
        <taxon>Ochrophyta</taxon>
        <taxon>Bacillariophyta</taxon>
        <taxon>Bacillariophyceae</taxon>
        <taxon>Bacillariophycidae</taxon>
        <taxon>Bacillariales</taxon>
        <taxon>Bacillariaceae</taxon>
        <taxon>Nitzschia</taxon>
    </lineage>
</organism>
<evidence type="ECO:0000256" key="5">
    <source>
        <dbReference type="ARBA" id="ARBA00022840"/>
    </source>
</evidence>
<evidence type="ECO:0000259" key="6">
    <source>
        <dbReference type="Pfam" id="PF21743"/>
    </source>
</evidence>
<protein>
    <submittedName>
        <fullName evidence="7">Type III pantothenate kinase</fullName>
    </submittedName>
</protein>
<dbReference type="GO" id="GO:0005737">
    <property type="term" value="C:cytoplasm"/>
    <property type="evidence" value="ECO:0007669"/>
    <property type="project" value="UniProtKB-SubCell"/>
</dbReference>
<keyword evidence="8" id="KW-1185">Reference proteome</keyword>